<proteinExistence type="predicted"/>
<evidence type="ECO:0000313" key="2">
    <source>
        <dbReference type="EMBL" id="AEQ97734.1"/>
    </source>
</evidence>
<dbReference type="HOGENOM" id="CLU_3241495_0_0_6"/>
<dbReference type="KEGG" id="xor:XOC_3644"/>
<name>G7TF27_XANOB</name>
<gene>
    <name evidence="2" type="ORF">XOC_3644</name>
</gene>
<reference evidence="2 3" key="1">
    <citation type="journal article" date="2011" name="J. Bacteriol.">
        <title>Two new complete genome sequences offer insight into host and tissue specificity of plant pathogenic Xanthomonas spp.</title>
        <authorList>
            <person name="Bogdanove A.J."/>
            <person name="Koebnik R."/>
            <person name="Lu H."/>
            <person name="Furutani A."/>
            <person name="Angiuoli S.V."/>
            <person name="Patil P.B."/>
            <person name="Van Sluys M.A."/>
            <person name="Ryan R.P."/>
            <person name="Meyer D.F."/>
            <person name="Han S.W."/>
            <person name="Aparna G."/>
            <person name="Rajaram M."/>
            <person name="Delcher A.L."/>
            <person name="Phillippy A.M."/>
            <person name="Puiu D."/>
            <person name="Schatz M.C."/>
            <person name="Shumway M."/>
            <person name="Sommer D.D."/>
            <person name="Trapnell C."/>
            <person name="Benahmed F."/>
            <person name="Dimitrov G."/>
            <person name="Madupu R."/>
            <person name="Radune D."/>
            <person name="Sullivan S."/>
            <person name="Jha G."/>
            <person name="Ishihara H."/>
            <person name="Lee S.W."/>
            <person name="Pandey A."/>
            <person name="Sharma V."/>
            <person name="Sriariyanun M."/>
            <person name="Szurek B."/>
            <person name="Vera-Cruz C.M."/>
            <person name="Dorman K.S."/>
            <person name="Ronald P.C."/>
            <person name="Verdier V."/>
            <person name="Dow J.M."/>
            <person name="Sonti R.V."/>
            <person name="Tsuge S."/>
            <person name="Brendel V.P."/>
            <person name="Rabinowicz P.D."/>
            <person name="Leach J.E."/>
            <person name="White F.F."/>
            <person name="Salzberg S.L."/>
        </authorList>
    </citation>
    <scope>NUCLEOTIDE SEQUENCE [LARGE SCALE GENOMIC DNA]</scope>
    <source>
        <strain evidence="2 3">BLS256</strain>
    </source>
</reference>
<feature type="region of interest" description="Disordered" evidence="1">
    <location>
        <begin position="1"/>
        <end position="43"/>
    </location>
</feature>
<evidence type="ECO:0000256" key="1">
    <source>
        <dbReference type="SAM" id="MobiDB-lite"/>
    </source>
</evidence>
<protein>
    <submittedName>
        <fullName evidence="2">Uncharacterized protein</fullName>
    </submittedName>
</protein>
<dbReference type="Proteomes" id="UP000008851">
    <property type="component" value="Chromosome"/>
</dbReference>
<sequence length="43" mass="4597">MLARRTKRDAATDAGAAAQREGMVPSRLRPHRTNKSVAALHAG</sequence>
<accession>G7TF27</accession>
<dbReference type="EMBL" id="CP003057">
    <property type="protein sequence ID" value="AEQ97734.1"/>
    <property type="molecule type" value="Genomic_DNA"/>
</dbReference>
<organism evidence="2 3">
    <name type="scientific">Xanthomonas oryzae pv. oryzicola (strain BLS256)</name>
    <dbReference type="NCBI Taxonomy" id="383407"/>
    <lineage>
        <taxon>Bacteria</taxon>
        <taxon>Pseudomonadati</taxon>
        <taxon>Pseudomonadota</taxon>
        <taxon>Gammaproteobacteria</taxon>
        <taxon>Lysobacterales</taxon>
        <taxon>Lysobacteraceae</taxon>
        <taxon>Xanthomonas</taxon>
    </lineage>
</organism>
<dbReference type="AlphaFoldDB" id="G7TF27"/>
<evidence type="ECO:0000313" key="3">
    <source>
        <dbReference type="Proteomes" id="UP000008851"/>
    </source>
</evidence>